<evidence type="ECO:0008006" key="5">
    <source>
        <dbReference type="Google" id="ProtNLM"/>
    </source>
</evidence>
<feature type="transmembrane region" description="Helical" evidence="1">
    <location>
        <begin position="76"/>
        <end position="98"/>
    </location>
</feature>
<feature type="transmembrane region" description="Helical" evidence="1">
    <location>
        <begin position="142"/>
        <end position="165"/>
    </location>
</feature>
<organism evidence="3 4">
    <name type="scientific">Chlorella vulgaris</name>
    <name type="common">Green alga</name>
    <dbReference type="NCBI Taxonomy" id="3077"/>
    <lineage>
        <taxon>Eukaryota</taxon>
        <taxon>Viridiplantae</taxon>
        <taxon>Chlorophyta</taxon>
        <taxon>core chlorophytes</taxon>
        <taxon>Trebouxiophyceae</taxon>
        <taxon>Chlorellales</taxon>
        <taxon>Chlorellaceae</taxon>
        <taxon>Chlorella clade</taxon>
        <taxon>Chlorella</taxon>
    </lineage>
</organism>
<accession>A0A9D4Z1K1</accession>
<keyword evidence="1" id="KW-0812">Transmembrane</keyword>
<gene>
    <name evidence="3" type="ORF">D9Q98_000365</name>
</gene>
<name>A0A9D4Z1K1_CHLVU</name>
<reference evidence="3" key="2">
    <citation type="submission" date="2020-11" db="EMBL/GenBank/DDBJ databases">
        <authorList>
            <person name="Cecchin M."/>
            <person name="Marcolungo L."/>
            <person name="Rossato M."/>
            <person name="Girolomoni L."/>
            <person name="Cosentino E."/>
            <person name="Cuine S."/>
            <person name="Li-Beisson Y."/>
            <person name="Delledonne M."/>
            <person name="Ballottari M."/>
        </authorList>
    </citation>
    <scope>NUCLEOTIDE SEQUENCE</scope>
    <source>
        <strain evidence="3">211/11P</strain>
        <tissue evidence="3">Whole cell</tissue>
    </source>
</reference>
<proteinExistence type="predicted"/>
<comment type="caution">
    <text evidence="3">The sequence shown here is derived from an EMBL/GenBank/DDBJ whole genome shotgun (WGS) entry which is preliminary data.</text>
</comment>
<keyword evidence="2" id="KW-0732">Signal</keyword>
<dbReference type="AlphaFoldDB" id="A0A9D4Z1K1"/>
<protein>
    <recommendedName>
        <fullName evidence="5">Membrane-associated protein</fullName>
    </recommendedName>
</protein>
<evidence type="ECO:0000256" key="2">
    <source>
        <dbReference type="SAM" id="SignalP"/>
    </source>
</evidence>
<dbReference type="Proteomes" id="UP001055712">
    <property type="component" value="Unassembled WGS sequence"/>
</dbReference>
<dbReference type="EMBL" id="SIDB01000001">
    <property type="protein sequence ID" value="KAI3437920.1"/>
    <property type="molecule type" value="Genomic_DNA"/>
</dbReference>
<keyword evidence="4" id="KW-1185">Reference proteome</keyword>
<evidence type="ECO:0000313" key="4">
    <source>
        <dbReference type="Proteomes" id="UP001055712"/>
    </source>
</evidence>
<keyword evidence="1" id="KW-0472">Membrane</keyword>
<feature type="transmembrane region" description="Helical" evidence="1">
    <location>
        <begin position="45"/>
        <end position="64"/>
    </location>
</feature>
<evidence type="ECO:0000256" key="1">
    <source>
        <dbReference type="SAM" id="Phobius"/>
    </source>
</evidence>
<dbReference type="OrthoDB" id="517231at2759"/>
<feature type="chain" id="PRO_5038625526" description="Membrane-associated protein" evidence="2">
    <location>
        <begin position="22"/>
        <end position="248"/>
    </location>
</feature>
<reference evidence="3" key="1">
    <citation type="journal article" date="2019" name="Plant J.">
        <title>Chlorella vulgaris genome assembly and annotation reveals the molecular basis for metabolic acclimation to high light conditions.</title>
        <authorList>
            <person name="Cecchin M."/>
            <person name="Marcolungo L."/>
            <person name="Rossato M."/>
            <person name="Girolomoni L."/>
            <person name="Cosentino E."/>
            <person name="Cuine S."/>
            <person name="Li-Beisson Y."/>
            <person name="Delledonne M."/>
            <person name="Ballottari M."/>
        </authorList>
    </citation>
    <scope>NUCLEOTIDE SEQUENCE</scope>
    <source>
        <strain evidence="3">211/11P</strain>
    </source>
</reference>
<sequence>MKLVPFGLAAVVCCLLACASACTAVLLALEHTASRDGAPWVDTSIVGTGVASAACALAAICFQIHRSRTPSSPKAGVLLAAAGAAAHTAMLATLSVYWSCFTFKTYYRSGSSNIGGGDPRRHIVQRQINYFEYYGRWSDEEAALYTLGCVGGVTAWLLAFVSAALDARTASKQHAGSSMPVAKCAPHAATFVVPLVPVPRELATPHHPCSRTNSGEELLSKTAALLQAEDDLQLLPGTPVQEDARAKC</sequence>
<feature type="signal peptide" evidence="2">
    <location>
        <begin position="1"/>
        <end position="21"/>
    </location>
</feature>
<keyword evidence="1" id="KW-1133">Transmembrane helix</keyword>
<evidence type="ECO:0000313" key="3">
    <source>
        <dbReference type="EMBL" id="KAI3437920.1"/>
    </source>
</evidence>